<dbReference type="Proteomes" id="UP000196258">
    <property type="component" value="Unassembled WGS sequence"/>
</dbReference>
<dbReference type="AlphaFoldDB" id="A0A1Y4QAZ6"/>
<dbReference type="RefSeq" id="WP_087255890.1">
    <property type="nucleotide sequence ID" value="NZ_NFJI01000004.1"/>
</dbReference>
<name>A0A1Y4QAZ6_9FIRM</name>
<protein>
    <recommendedName>
        <fullName evidence="3">XRE family transcriptional regulator</fullName>
    </recommendedName>
</protein>
<evidence type="ECO:0000313" key="1">
    <source>
        <dbReference type="EMBL" id="OUQ05468.1"/>
    </source>
</evidence>
<evidence type="ECO:0008006" key="3">
    <source>
        <dbReference type="Google" id="ProtNLM"/>
    </source>
</evidence>
<reference evidence="2" key="1">
    <citation type="submission" date="2017-04" db="EMBL/GenBank/DDBJ databases">
        <title>Function of individual gut microbiota members based on whole genome sequencing of pure cultures obtained from chicken caecum.</title>
        <authorList>
            <person name="Medvecky M."/>
            <person name="Cejkova D."/>
            <person name="Polansky O."/>
            <person name="Karasova D."/>
            <person name="Kubasova T."/>
            <person name="Cizek A."/>
            <person name="Rychlik I."/>
        </authorList>
    </citation>
    <scope>NUCLEOTIDE SEQUENCE [LARGE SCALE GENOMIC DNA]</scope>
    <source>
        <strain evidence="2">An149</strain>
    </source>
</reference>
<proteinExistence type="predicted"/>
<gene>
    <name evidence="1" type="ORF">B5E91_05465</name>
</gene>
<evidence type="ECO:0000313" key="2">
    <source>
        <dbReference type="Proteomes" id="UP000196258"/>
    </source>
</evidence>
<accession>A0A1Y4QAZ6</accession>
<organism evidence="1 2">
    <name type="scientific">Thomasclavelia spiroformis</name>
    <dbReference type="NCBI Taxonomy" id="29348"/>
    <lineage>
        <taxon>Bacteria</taxon>
        <taxon>Bacillati</taxon>
        <taxon>Bacillota</taxon>
        <taxon>Erysipelotrichia</taxon>
        <taxon>Erysipelotrichales</taxon>
        <taxon>Coprobacillaceae</taxon>
        <taxon>Thomasclavelia</taxon>
    </lineage>
</organism>
<sequence>MDFINKVKFLKRELFNIFQINLTIKISGLNIYNWGKRVSKPLGEVIKNISLLYGTSTHYLIKDNCLLEPFLNKLDNNVCDILNKYEK</sequence>
<dbReference type="EMBL" id="NFLB01000005">
    <property type="protein sequence ID" value="OUQ05468.1"/>
    <property type="molecule type" value="Genomic_DNA"/>
</dbReference>
<comment type="caution">
    <text evidence="1">The sequence shown here is derived from an EMBL/GenBank/DDBJ whole genome shotgun (WGS) entry which is preliminary data.</text>
</comment>